<accession>A0A3M7PFQ4</accession>
<feature type="coiled-coil region" evidence="1">
    <location>
        <begin position="183"/>
        <end position="210"/>
    </location>
</feature>
<keyword evidence="3" id="KW-1185">Reference proteome</keyword>
<dbReference type="AlphaFoldDB" id="A0A3M7PFQ4"/>
<evidence type="ECO:0000256" key="1">
    <source>
        <dbReference type="SAM" id="Coils"/>
    </source>
</evidence>
<reference evidence="2 3" key="1">
    <citation type="journal article" date="2018" name="Sci. Rep.">
        <title>Genomic signatures of local adaptation to the degree of environmental predictability in rotifers.</title>
        <authorList>
            <person name="Franch-Gras L."/>
            <person name="Hahn C."/>
            <person name="Garcia-Roger E.M."/>
            <person name="Carmona M.J."/>
            <person name="Serra M."/>
            <person name="Gomez A."/>
        </authorList>
    </citation>
    <scope>NUCLEOTIDE SEQUENCE [LARGE SCALE GENOMIC DNA]</scope>
    <source>
        <strain evidence="2">HYR1</strain>
    </source>
</reference>
<proteinExistence type="predicted"/>
<name>A0A3M7PFQ4_BRAPC</name>
<evidence type="ECO:0000313" key="2">
    <source>
        <dbReference type="EMBL" id="RMZ97544.1"/>
    </source>
</evidence>
<evidence type="ECO:0000313" key="3">
    <source>
        <dbReference type="Proteomes" id="UP000276133"/>
    </source>
</evidence>
<sequence>MENCLFCTRLDLASCVPKVNNLVDRRTKLWRGIASLKTKHKKFLFFWLTEILAMVHDDMSEWFSTLFKILIIVSVKKSQFKEILTSVEDIMHPWRRLRKIADSSLHNNYLVIFSSLISILKLKEYFCKEHVYRSHRKLKSFHTFITQVDPTNSTPNTHVRLKHILDPTNYLITGQKKNFTTNNQKLMKLLDLLRAKKKEKRKKIKRALGEFMECFNVYLELFKSLVLCGQKLNALSDNLKIRIKILKQQQQENNKKNLKI</sequence>
<gene>
    <name evidence="2" type="ORF">BpHYR1_045652</name>
</gene>
<organism evidence="2 3">
    <name type="scientific">Brachionus plicatilis</name>
    <name type="common">Marine rotifer</name>
    <name type="synonym">Brachionus muelleri</name>
    <dbReference type="NCBI Taxonomy" id="10195"/>
    <lineage>
        <taxon>Eukaryota</taxon>
        <taxon>Metazoa</taxon>
        <taxon>Spiralia</taxon>
        <taxon>Gnathifera</taxon>
        <taxon>Rotifera</taxon>
        <taxon>Eurotatoria</taxon>
        <taxon>Monogononta</taxon>
        <taxon>Pseudotrocha</taxon>
        <taxon>Ploima</taxon>
        <taxon>Brachionidae</taxon>
        <taxon>Brachionus</taxon>
    </lineage>
</organism>
<dbReference type="Proteomes" id="UP000276133">
    <property type="component" value="Unassembled WGS sequence"/>
</dbReference>
<protein>
    <submittedName>
        <fullName evidence="2">Uncharacterized protein</fullName>
    </submittedName>
</protein>
<keyword evidence="1" id="KW-0175">Coiled coil</keyword>
<dbReference type="EMBL" id="REGN01011353">
    <property type="protein sequence ID" value="RMZ97544.1"/>
    <property type="molecule type" value="Genomic_DNA"/>
</dbReference>
<comment type="caution">
    <text evidence="2">The sequence shown here is derived from an EMBL/GenBank/DDBJ whole genome shotgun (WGS) entry which is preliminary data.</text>
</comment>